<dbReference type="InterPro" id="IPR001764">
    <property type="entry name" value="Glyco_hydro_3_N"/>
</dbReference>
<dbReference type="GO" id="GO:0004553">
    <property type="term" value="F:hydrolase activity, hydrolyzing O-glycosyl compounds"/>
    <property type="evidence" value="ECO:0007669"/>
    <property type="project" value="InterPro"/>
</dbReference>
<dbReference type="InterPro" id="IPR036962">
    <property type="entry name" value="Glyco_hydro_3_N_sf"/>
</dbReference>
<evidence type="ECO:0000256" key="3">
    <source>
        <dbReference type="ARBA" id="ARBA00023295"/>
    </source>
</evidence>
<dbReference type="PANTHER" id="PTHR30480">
    <property type="entry name" value="BETA-HEXOSAMINIDASE-RELATED"/>
    <property type="match status" value="1"/>
</dbReference>
<dbReference type="EMBL" id="NPBS01000083">
    <property type="protein sequence ID" value="PAF24997.1"/>
    <property type="molecule type" value="Genomic_DNA"/>
</dbReference>
<proteinExistence type="inferred from homology"/>
<evidence type="ECO:0000256" key="2">
    <source>
        <dbReference type="ARBA" id="ARBA00022801"/>
    </source>
</evidence>
<dbReference type="RefSeq" id="WP_095238451.1">
    <property type="nucleotide sequence ID" value="NZ_CP155469.1"/>
</dbReference>
<comment type="similarity">
    <text evidence="1">Belongs to the glycosyl hydrolase 3 family.</text>
</comment>
<evidence type="ECO:0000313" key="6">
    <source>
        <dbReference type="Proteomes" id="UP000216133"/>
    </source>
</evidence>
<protein>
    <submittedName>
        <fullName evidence="5">Beta-N-acetylhexosaminidase</fullName>
    </submittedName>
</protein>
<accession>A0A268RXS7</accession>
<dbReference type="PANTHER" id="PTHR30480:SF16">
    <property type="entry name" value="GLYCOSIDE HYDROLASE FAMILY 3 DOMAIN PROTEIN"/>
    <property type="match status" value="1"/>
</dbReference>
<evidence type="ECO:0000259" key="4">
    <source>
        <dbReference type="Pfam" id="PF00933"/>
    </source>
</evidence>
<dbReference type="Gene3D" id="3.40.50.1700">
    <property type="entry name" value="Glycoside hydrolase family 3 C-terminal domain"/>
    <property type="match status" value="1"/>
</dbReference>
<dbReference type="NCBIfam" id="NF003740">
    <property type="entry name" value="PRK05337.1"/>
    <property type="match status" value="1"/>
</dbReference>
<name>A0A268RXS7_SHOCL</name>
<feature type="domain" description="Glycoside hydrolase family 3 N-terminal" evidence="4">
    <location>
        <begin position="9"/>
        <end position="327"/>
    </location>
</feature>
<dbReference type="GO" id="GO:0005975">
    <property type="term" value="P:carbohydrate metabolic process"/>
    <property type="evidence" value="ECO:0007669"/>
    <property type="project" value="InterPro"/>
</dbReference>
<dbReference type="SUPFAM" id="SSF51445">
    <property type="entry name" value="(Trans)glycosidases"/>
    <property type="match status" value="1"/>
</dbReference>
<comment type="caution">
    <text evidence="5">The sequence shown here is derived from an EMBL/GenBank/DDBJ whole genome shotgun (WGS) entry which is preliminary data.</text>
</comment>
<dbReference type="Proteomes" id="UP000216133">
    <property type="component" value="Unassembled WGS sequence"/>
</dbReference>
<dbReference type="InterPro" id="IPR017853">
    <property type="entry name" value="GH"/>
</dbReference>
<evidence type="ECO:0000313" key="5">
    <source>
        <dbReference type="EMBL" id="PAF24997.1"/>
    </source>
</evidence>
<dbReference type="GO" id="GO:0009254">
    <property type="term" value="P:peptidoglycan turnover"/>
    <property type="evidence" value="ECO:0007669"/>
    <property type="project" value="TreeGrafter"/>
</dbReference>
<evidence type="ECO:0000256" key="1">
    <source>
        <dbReference type="ARBA" id="ARBA00005336"/>
    </source>
</evidence>
<sequence length="522" mass="56977">MDEEQKRMLGQLLVFGFHGTTATPEIKALICDHYVGNIILFSRNIETPEQLLSLTSDLQKAAKEAGHERPLAICVDQENGTVRRLSTGVTALPGAMLLGATNKRRYASVVGQLTAKELRAVGVNWNLAPVADVNNNSNNPVIGVRSFGEDPGKVGEYAEEMMNGLQAEGVIATLKHFPGHGDTVVDSHHAMPTIPHGLKRLRQVELMPFKACIKAGAEAIMSAHIHFPALETEPVPATMSYKVMTELLRHELGYSGVLMTDCLEMEAIAGTIGTAQGAVAALLAGADMLVVSHSESRQRAAIAALEAAFAEARFDQKRLDMSFQRIDALKAKYLSWDRLPRREELKNVGSTFRQSKANAIYADGVTAFGGRKLSPHQPLLVFYGNVQHRTPAEERQDEDHPLVEALYKQAAMAKAIAFDADSQNWESCLAEADLYGQIIVATSNIAQAPYQQRFIHALMAKGHKPIIMATQNPYDYRFVPNSLTFVATYEPTEPAVAAALAYLFGQGEANGRFPVSVNEDGR</sequence>
<dbReference type="InterPro" id="IPR050226">
    <property type="entry name" value="NagZ_Beta-hexosaminidase"/>
</dbReference>
<dbReference type="InterPro" id="IPR036881">
    <property type="entry name" value="Glyco_hydro_3_C_sf"/>
</dbReference>
<keyword evidence="3" id="KW-0326">Glycosidase</keyword>
<dbReference type="AlphaFoldDB" id="A0A268RXS7"/>
<gene>
    <name evidence="5" type="ORF">CHH61_15960</name>
</gene>
<reference evidence="5 6" key="1">
    <citation type="submission" date="2017-07" db="EMBL/GenBank/DDBJ databases">
        <title>Isolation and whole genome analysis of endospore-forming bacteria from heroin.</title>
        <authorList>
            <person name="Kalinowski J."/>
            <person name="Ahrens B."/>
            <person name="Al-Dilaimi A."/>
            <person name="Winkler A."/>
            <person name="Wibberg D."/>
            <person name="Schleenbecker U."/>
            <person name="Ruckert C."/>
            <person name="Wolfel R."/>
            <person name="Grass G."/>
        </authorList>
    </citation>
    <scope>NUCLEOTIDE SEQUENCE [LARGE SCALE GENOMIC DNA]</scope>
    <source>
        <strain evidence="5 6">7523-2</strain>
    </source>
</reference>
<organism evidence="5 6">
    <name type="scientific">Shouchella clausii</name>
    <name type="common">Alkalihalobacillus clausii</name>
    <dbReference type="NCBI Taxonomy" id="79880"/>
    <lineage>
        <taxon>Bacteria</taxon>
        <taxon>Bacillati</taxon>
        <taxon>Bacillota</taxon>
        <taxon>Bacilli</taxon>
        <taxon>Bacillales</taxon>
        <taxon>Bacillaceae</taxon>
        <taxon>Shouchella</taxon>
    </lineage>
</organism>
<keyword evidence="2" id="KW-0378">Hydrolase</keyword>
<dbReference type="Gene3D" id="3.20.20.300">
    <property type="entry name" value="Glycoside hydrolase, family 3, N-terminal domain"/>
    <property type="match status" value="1"/>
</dbReference>
<dbReference type="Pfam" id="PF00933">
    <property type="entry name" value="Glyco_hydro_3"/>
    <property type="match status" value="1"/>
</dbReference>